<protein>
    <recommendedName>
        <fullName evidence="9">5'-nucleotidase SurE</fullName>
        <ecNumber evidence="9">3.1.3.5</ecNumber>
    </recommendedName>
    <alternativeName>
        <fullName evidence="9">Nucleoside 5'-monophosphate phosphohydrolase</fullName>
    </alternativeName>
</protein>
<feature type="binding site" evidence="9">
    <location>
        <position position="40"/>
    </location>
    <ligand>
        <name>a divalent metal cation</name>
        <dbReference type="ChEBI" id="CHEBI:60240"/>
    </ligand>
</feature>
<evidence type="ECO:0000256" key="3">
    <source>
        <dbReference type="ARBA" id="ARBA00004496"/>
    </source>
</evidence>
<dbReference type="GO" id="GO:0005737">
    <property type="term" value="C:cytoplasm"/>
    <property type="evidence" value="ECO:0007669"/>
    <property type="project" value="UniProtKB-SubCell"/>
</dbReference>
<keyword evidence="8 9" id="KW-0378">Hydrolase</keyword>
<dbReference type="FunFam" id="3.40.1210.10:FF:000001">
    <property type="entry name" value="5'/3'-nucleotidase SurE"/>
    <property type="match status" value="1"/>
</dbReference>
<gene>
    <name evidence="9" type="primary">surE</name>
    <name evidence="11" type="ORF">B7H23_08580</name>
</gene>
<feature type="binding site" evidence="9">
    <location>
        <position position="9"/>
    </location>
    <ligand>
        <name>a divalent metal cation</name>
        <dbReference type="ChEBI" id="CHEBI:60240"/>
    </ligand>
</feature>
<dbReference type="AlphaFoldDB" id="A0A231UWG9"/>
<evidence type="ECO:0000256" key="7">
    <source>
        <dbReference type="ARBA" id="ARBA00022741"/>
    </source>
</evidence>
<accession>A0A231UWG9</accession>
<evidence type="ECO:0000259" key="10">
    <source>
        <dbReference type="Pfam" id="PF01975"/>
    </source>
</evidence>
<evidence type="ECO:0000256" key="9">
    <source>
        <dbReference type="HAMAP-Rule" id="MF_00060"/>
    </source>
</evidence>
<evidence type="ECO:0000313" key="11">
    <source>
        <dbReference type="EMBL" id="OXT00222.1"/>
    </source>
</evidence>
<dbReference type="NCBIfam" id="TIGR00087">
    <property type="entry name" value="surE"/>
    <property type="match status" value="1"/>
</dbReference>
<comment type="catalytic activity">
    <reaction evidence="1 9">
        <text>a ribonucleoside 5'-phosphate + H2O = a ribonucleoside + phosphate</text>
        <dbReference type="Rhea" id="RHEA:12484"/>
        <dbReference type="ChEBI" id="CHEBI:15377"/>
        <dbReference type="ChEBI" id="CHEBI:18254"/>
        <dbReference type="ChEBI" id="CHEBI:43474"/>
        <dbReference type="ChEBI" id="CHEBI:58043"/>
        <dbReference type="EC" id="3.1.3.5"/>
    </reaction>
</comment>
<evidence type="ECO:0000256" key="8">
    <source>
        <dbReference type="ARBA" id="ARBA00022801"/>
    </source>
</evidence>
<reference evidence="12" key="1">
    <citation type="journal article" date="2017" name="Int. J. Syst. Evol. Microbiol.">
        <title>Notoacmeibacter marinus gen. nov., sp. nov., isolated from the gut of a limpet and proposal of Notoacmeibacteraceae fam. nov. in the order Rhizobiales of the class Alphaproteobacteria.</title>
        <authorList>
            <person name="Huang Z."/>
            <person name="Guo F."/>
            <person name="Lai Q."/>
        </authorList>
    </citation>
    <scope>NUCLEOTIDE SEQUENCE [LARGE SCALE GENOMIC DNA]</scope>
    <source>
        <strain evidence="12">XMTR2A4</strain>
    </source>
</reference>
<comment type="function">
    <text evidence="9">Nucleotidase that shows phosphatase activity on nucleoside 5'-monophosphates.</text>
</comment>
<dbReference type="PANTHER" id="PTHR30457">
    <property type="entry name" value="5'-NUCLEOTIDASE SURE"/>
    <property type="match status" value="1"/>
</dbReference>
<keyword evidence="6 9" id="KW-0479">Metal-binding</keyword>
<comment type="subcellular location">
    <subcellularLocation>
        <location evidence="3 9">Cytoplasm</location>
    </subcellularLocation>
</comment>
<dbReference type="InterPro" id="IPR030048">
    <property type="entry name" value="SurE"/>
</dbReference>
<feature type="domain" description="Survival protein SurE-like phosphatase/nucleotidase" evidence="10">
    <location>
        <begin position="3"/>
        <end position="188"/>
    </location>
</feature>
<name>A0A231UWG9_9HYPH</name>
<comment type="cofactor">
    <cofactor evidence="9">
        <name>a divalent metal cation</name>
        <dbReference type="ChEBI" id="CHEBI:60240"/>
    </cofactor>
    <text evidence="9">Binds 1 divalent metal cation per subunit.</text>
</comment>
<dbReference type="InterPro" id="IPR036523">
    <property type="entry name" value="SurE-like_sf"/>
</dbReference>
<dbReference type="Gene3D" id="3.40.1210.10">
    <property type="entry name" value="Survival protein SurE-like phosphatase/nucleotidase"/>
    <property type="match status" value="1"/>
</dbReference>
<dbReference type="GO" id="GO:0004309">
    <property type="term" value="F:exopolyphosphatase activity"/>
    <property type="evidence" value="ECO:0007669"/>
    <property type="project" value="TreeGrafter"/>
</dbReference>
<evidence type="ECO:0000256" key="2">
    <source>
        <dbReference type="ARBA" id="ARBA00001946"/>
    </source>
</evidence>
<dbReference type="GO" id="GO:0008254">
    <property type="term" value="F:3'-nucleotidase activity"/>
    <property type="evidence" value="ECO:0007669"/>
    <property type="project" value="TreeGrafter"/>
</dbReference>
<dbReference type="Pfam" id="PF01975">
    <property type="entry name" value="SurE"/>
    <property type="match status" value="1"/>
</dbReference>
<evidence type="ECO:0000313" key="12">
    <source>
        <dbReference type="Proteomes" id="UP000215405"/>
    </source>
</evidence>
<dbReference type="EMBL" id="NBYO01000002">
    <property type="protein sequence ID" value="OXT00222.1"/>
    <property type="molecule type" value="Genomic_DNA"/>
</dbReference>
<keyword evidence="12" id="KW-1185">Reference proteome</keyword>
<dbReference type="GO" id="GO:0046872">
    <property type="term" value="F:metal ion binding"/>
    <property type="evidence" value="ECO:0007669"/>
    <property type="project" value="UniProtKB-UniRule"/>
</dbReference>
<dbReference type="SUPFAM" id="SSF64167">
    <property type="entry name" value="SurE-like"/>
    <property type="match status" value="1"/>
</dbReference>
<evidence type="ECO:0000256" key="4">
    <source>
        <dbReference type="ARBA" id="ARBA00011062"/>
    </source>
</evidence>
<evidence type="ECO:0000256" key="6">
    <source>
        <dbReference type="ARBA" id="ARBA00022723"/>
    </source>
</evidence>
<sequence>MRILLTNDDGIHSEGLTALERIAAALSDDVWTVAPETDQSGLSHSFTLSHPLRMRQIADKRFAVQGTPTDCVIMAVKHILDRPPDLILSGINSGVNIADDVTYSGTVAGAIEGTLMGIRSIALSQAYNWDGEKQRTVSYEPAEEHGPGVLRKLVDMELPDGTLININFPKCPAREVEGVEVTRQGRMMHSTGIEERADGRGFPYYWIRFGREKAEQQQGTDIQALRENRISVSALKLNLTDDETLHALRDRLG</sequence>
<dbReference type="HAMAP" id="MF_00060">
    <property type="entry name" value="SurE"/>
    <property type="match status" value="1"/>
</dbReference>
<dbReference type="InterPro" id="IPR002828">
    <property type="entry name" value="SurE-like_Pase/nucleotidase"/>
</dbReference>
<feature type="binding site" evidence="9">
    <location>
        <position position="8"/>
    </location>
    <ligand>
        <name>a divalent metal cation</name>
        <dbReference type="ChEBI" id="CHEBI:60240"/>
    </ligand>
</feature>
<evidence type="ECO:0000256" key="5">
    <source>
        <dbReference type="ARBA" id="ARBA00022490"/>
    </source>
</evidence>
<dbReference type="NCBIfam" id="NF001490">
    <property type="entry name" value="PRK00346.1-4"/>
    <property type="match status" value="1"/>
</dbReference>
<comment type="cofactor">
    <cofactor evidence="2">
        <name>Mg(2+)</name>
        <dbReference type="ChEBI" id="CHEBI:18420"/>
    </cofactor>
</comment>
<proteinExistence type="inferred from homology"/>
<evidence type="ECO:0000256" key="1">
    <source>
        <dbReference type="ARBA" id="ARBA00000815"/>
    </source>
</evidence>
<comment type="similarity">
    <text evidence="4 9">Belongs to the SurE nucleotidase family.</text>
</comment>
<dbReference type="Proteomes" id="UP000215405">
    <property type="component" value="Unassembled WGS sequence"/>
</dbReference>
<dbReference type="GO" id="GO:0000166">
    <property type="term" value="F:nucleotide binding"/>
    <property type="evidence" value="ECO:0007669"/>
    <property type="project" value="UniProtKB-KW"/>
</dbReference>
<dbReference type="EC" id="3.1.3.5" evidence="9"/>
<feature type="binding site" evidence="9">
    <location>
        <position position="92"/>
    </location>
    <ligand>
        <name>a divalent metal cation</name>
        <dbReference type="ChEBI" id="CHEBI:60240"/>
    </ligand>
</feature>
<keyword evidence="5 9" id="KW-0963">Cytoplasm</keyword>
<keyword evidence="7 9" id="KW-0547">Nucleotide-binding</keyword>
<dbReference type="RefSeq" id="WP_094077047.1">
    <property type="nucleotide sequence ID" value="NZ_NBYO01000002.1"/>
</dbReference>
<dbReference type="PANTHER" id="PTHR30457:SF12">
    <property type="entry name" value="5'_3'-NUCLEOTIDASE SURE"/>
    <property type="match status" value="1"/>
</dbReference>
<comment type="caution">
    <text evidence="11">The sequence shown here is derived from an EMBL/GenBank/DDBJ whole genome shotgun (WGS) entry which is preliminary data.</text>
</comment>
<dbReference type="GO" id="GO:0008253">
    <property type="term" value="F:5'-nucleotidase activity"/>
    <property type="evidence" value="ECO:0007669"/>
    <property type="project" value="UniProtKB-UniRule"/>
</dbReference>
<organism evidence="11 12">
    <name type="scientific">Notoacmeibacter marinus</name>
    <dbReference type="NCBI Taxonomy" id="1876515"/>
    <lineage>
        <taxon>Bacteria</taxon>
        <taxon>Pseudomonadati</taxon>
        <taxon>Pseudomonadota</taxon>
        <taxon>Alphaproteobacteria</taxon>
        <taxon>Hyphomicrobiales</taxon>
        <taxon>Notoacmeibacteraceae</taxon>
        <taxon>Notoacmeibacter</taxon>
    </lineage>
</organism>